<protein>
    <submittedName>
        <fullName evidence="1">Uncharacterized protein</fullName>
    </submittedName>
</protein>
<dbReference type="AlphaFoldDB" id="A0A9P7ALC8"/>
<proteinExistence type="predicted"/>
<evidence type="ECO:0000313" key="2">
    <source>
        <dbReference type="Proteomes" id="UP000807769"/>
    </source>
</evidence>
<dbReference type="OrthoDB" id="3165318at2759"/>
<evidence type="ECO:0000313" key="1">
    <source>
        <dbReference type="EMBL" id="KAG1790745.1"/>
    </source>
</evidence>
<keyword evidence="2" id="KW-1185">Reference proteome</keyword>
<dbReference type="EMBL" id="JABBWG010000648">
    <property type="protein sequence ID" value="KAG1790745.1"/>
    <property type="molecule type" value="Genomic_DNA"/>
</dbReference>
<dbReference type="RefSeq" id="XP_041184759.1">
    <property type="nucleotide sequence ID" value="XM_041337621.1"/>
</dbReference>
<comment type="caution">
    <text evidence="1">The sequence shown here is derived from an EMBL/GenBank/DDBJ whole genome shotgun (WGS) entry which is preliminary data.</text>
</comment>
<accession>A0A9P7ALC8</accession>
<sequence length="273" mass="30093">MIAKEFMQTFLGSEERFRLQGMFANATCDLPRPWEFNPRTISTALCVVQSQTMSASRYVRNLIFQSYNLGKVSDLVLTFEDVVWKVDTFGAKGSYETTATYRNQLAVTKPEVISGRVVGAGPFVDIDVGQHTTLIKAGDVLHFSDPVVGRAGVLMITNHAGTDEDVGIGFQSAEASFPTTMKYFPKLGNNSTIVTTATPRLRGYVASGYQEGEILTGDIPSTPLFVENLAELPETTIWNLTWDPDTEEYAITRVRNEGTLESAESLDHSVLSR</sequence>
<reference evidence="1" key="1">
    <citation type="journal article" date="2020" name="New Phytol.">
        <title>Comparative genomics reveals dynamic genome evolution in host specialist ectomycorrhizal fungi.</title>
        <authorList>
            <person name="Lofgren L.A."/>
            <person name="Nguyen N.H."/>
            <person name="Vilgalys R."/>
            <person name="Ruytinx J."/>
            <person name="Liao H.L."/>
            <person name="Branco S."/>
            <person name="Kuo A."/>
            <person name="LaButti K."/>
            <person name="Lipzen A."/>
            <person name="Andreopoulos W."/>
            <person name="Pangilinan J."/>
            <person name="Riley R."/>
            <person name="Hundley H."/>
            <person name="Na H."/>
            <person name="Barry K."/>
            <person name="Grigoriev I.V."/>
            <person name="Stajich J.E."/>
            <person name="Kennedy P.G."/>
        </authorList>
    </citation>
    <scope>NUCLEOTIDE SEQUENCE</scope>
    <source>
        <strain evidence="1">MN1</strain>
    </source>
</reference>
<dbReference type="GeneID" id="64631637"/>
<name>A0A9P7ALC8_9AGAM</name>
<gene>
    <name evidence="1" type="ORF">BJ212DRAFT_1420195</name>
</gene>
<dbReference type="Proteomes" id="UP000807769">
    <property type="component" value="Unassembled WGS sequence"/>
</dbReference>
<organism evidence="1 2">
    <name type="scientific">Suillus subaureus</name>
    <dbReference type="NCBI Taxonomy" id="48587"/>
    <lineage>
        <taxon>Eukaryota</taxon>
        <taxon>Fungi</taxon>
        <taxon>Dikarya</taxon>
        <taxon>Basidiomycota</taxon>
        <taxon>Agaricomycotina</taxon>
        <taxon>Agaricomycetes</taxon>
        <taxon>Agaricomycetidae</taxon>
        <taxon>Boletales</taxon>
        <taxon>Suillineae</taxon>
        <taxon>Suillaceae</taxon>
        <taxon>Suillus</taxon>
    </lineage>
</organism>